<dbReference type="InParanoid" id="G0R532"/>
<dbReference type="PANTHER" id="PTHR24006">
    <property type="entry name" value="UBIQUITIN CARBOXYL-TERMINAL HYDROLASE"/>
    <property type="match status" value="1"/>
</dbReference>
<dbReference type="InterPro" id="IPR028889">
    <property type="entry name" value="USP"/>
</dbReference>
<name>G0R532_ICHMU</name>
<evidence type="ECO:0000259" key="2">
    <source>
        <dbReference type="PROSITE" id="PS50235"/>
    </source>
</evidence>
<keyword evidence="1" id="KW-0812">Transmembrane</keyword>
<dbReference type="FunFam" id="3.90.70.10:FF:000022">
    <property type="entry name" value="Ubiquitin carboxyl-terminal hydrolase 24"/>
    <property type="match status" value="1"/>
</dbReference>
<dbReference type="PROSITE" id="PS50235">
    <property type="entry name" value="USP_3"/>
    <property type="match status" value="1"/>
</dbReference>
<sequence>MTLEGWNCFKGVFCIINEQIKNMKKYNTQKSWQQQQTYNNMQSTYNQQQEDRRTNIDFDYIMLINPSNLIGMNELWKLIMINENNEVVNKALEFLNNLHSNFDQVIEQEEIEIKKCYYQQAYGQLEQILTQKEIDSQKACRCIILIKSILDESEKKGNGGLKSLISLSKGELISLHFNLCFSQYDVPNNFTIKIYSNDSVIDLLQKVGLNIKCTWEEVSLYIIDSQREISVKENGRSLAEIKLKNGQKINVFKKKAPLVKEEPILLENGEVNPVAINIFKKWFWMFAKDGKMFSEEIAKFINSCTHDNCQANDSRVVSTLNAYDKEQKGYLSEENFILFYYQACKTKPLVVRKNLESYHYRRDLKLYDEVEIENVNIEQMPRYLLSRDENFFQMIFCLLDKESLAEDAWMLLSRLPISPILYNQILDCKGADWEIILGNKSVYKQLYNLHLMEYLMEDQIDNNKEENKQKNEDDQEFLKKKNWRADFIKLGGFEFLFKMFSNLQNQIQIQSPSYQKYIFAFILKMFLKYLVVAFTILQQGNKNIYKNVARMQSTHVSLPALILSIRQDSRGLQLKRKESEFRDNFLENEVKKFELMDEVCIKLNEKLYEINVEPSEDFNALVKSIEEQNLSEIILSKFNFEQLVCELCKLCIKYTSDSNELESEDRLIIEYSLQLMGTLLLSNNSVCDYFFKNEISLFNQLIISCIFYNQNQNVRKNFNNCFFIVAKMRKFPVKIILEILIQQIPNIRNYTQYCTQYFELFCALLDCLEDSQSFDWQKLLETLTQNIKEHKSTETRIKTKNDKILIGLINLCDRILSVNEHIKINSGEILIQEIFHKCLFDISDHNSILVDQNIQEYDQKVVKCKGDQSRQAAFNLLKSLCKNCPQNLHFLMSTGLIKLLENLPVVQYRQKEPRSDLGYVGLYNLGCICYMNAMIQQFFMTPTFRNAILMADDNKELNFEEVEYNKKQMVTDDNVLHQFQQMFAYLLMSDRVEYNPIEFCFSFKDYMGEPVNTIVQQDAQEFLNMIFDKLENSLKNTPFKKILEGVYGGKTCTQLICQNCKHLSNVFETFYSLSVEVKNQKTLNESLNKFIAGETISDYKCEKCEKKVDVVKKIFLKDLPNVLIVHLQRIIFDIETVQNIKVNSRLEFPEQLDLKSYTNDVHECKNNEYFEYQLAGVVVHTGTAEYGHYYSFIDTNREDQTNQTYGETWLEFNDSKIREFQKKNIESECFGGQSNDQDDNSNFNWFKNRDNSKNAYILVYEKKIKNKIELILSNEQELKDTVNKFNLKNYEQDSNNPLIIKINYYEFKQQQAYNNTSLYKKVWIDNHQFMLERHIYNESFYSFINDIINSINLPELDQSQCPKGYYQKFNEISQQTKEQYQTLINIHAKIIFELLAKSIESNLMCENITKRLKILLQLSPEYCSEFFFKHFYTKNRNIDSYILKCSESQTRQFYSELYSLCTQIIINFHNISLQITEQNQMEFKTNNQSSQQSLIQKELFGFLMNQLSYLNDVAVRNCFKIDQYFSFWYNFTSQNSSNNTQICLSIQFKLTQFFINFFLGENSPIKYLQNISQMGNKVAQPNYNNLLKTVLNVLEHLQMIYEFDDQEKYQMPSDLKIMLNNNYFWEKILTVENLDSDILPSFVHKLAYKNLVSSEIIACAILQGLFRISSEEAKSYVSAIEHFLIIDDEFQNQRIEWILGFPGLNKSFSKNDTFGEIKDERKIQINNYGTYGMNNICDCLYKFESNLCLEQSRSVLDCIYYNKKMQENVSIQFVLLVLKLGNQIPSLLQYLAFLPSPSYAYAKYVDLFTPFIQDYYQDSNRIKYFYFPKSEYAQECLKELKSFNQKLKNIYDQNGFEQMPIYDQEYDFRNFKGFQGFSKLYTIGKTRSISIIKQGQFDISQLLEKTQNYYQQNSNNQFKNNNVLKVYERELNCYITDNIPCLTENKAYDNEIIKDNIILSNYIQSDSPWNAFFKQRQQIVYPYMSQQQLKENNTELSIFIFYFFITKIIFFFRQINGLIIQKRQMHSRIINSKQQQLQCLISYFFQDYQAKYKQFNTTQKFNLILNKTKNKLSCFCFCKN</sequence>
<dbReference type="InterPro" id="IPR001394">
    <property type="entry name" value="Peptidase_C19_UCH"/>
</dbReference>
<dbReference type="STRING" id="857967.G0R532"/>
<dbReference type="GeneID" id="14903469"/>
<dbReference type="PANTHER" id="PTHR24006:SF827">
    <property type="entry name" value="UBIQUITIN CARBOXYL-TERMINAL HYDROLASE 34"/>
    <property type="match status" value="1"/>
</dbReference>
<dbReference type="GO" id="GO:0005634">
    <property type="term" value="C:nucleus"/>
    <property type="evidence" value="ECO:0007669"/>
    <property type="project" value="TreeGrafter"/>
</dbReference>
<dbReference type="InterPro" id="IPR038765">
    <property type="entry name" value="Papain-like_cys_pep_sf"/>
</dbReference>
<feature type="domain" description="USP" evidence="2">
    <location>
        <begin position="920"/>
        <end position="1263"/>
    </location>
</feature>
<dbReference type="Pfam" id="PF00443">
    <property type="entry name" value="UCH"/>
    <property type="match status" value="1"/>
</dbReference>
<evidence type="ECO:0000313" key="3">
    <source>
        <dbReference type="EMBL" id="EGR27434.1"/>
    </source>
</evidence>
<dbReference type="GO" id="GO:0005829">
    <property type="term" value="C:cytosol"/>
    <property type="evidence" value="ECO:0007669"/>
    <property type="project" value="TreeGrafter"/>
</dbReference>
<dbReference type="SUPFAM" id="SSF48371">
    <property type="entry name" value="ARM repeat"/>
    <property type="match status" value="1"/>
</dbReference>
<evidence type="ECO:0000313" key="4">
    <source>
        <dbReference type="Proteomes" id="UP000008983"/>
    </source>
</evidence>
<dbReference type="Gene3D" id="3.90.70.10">
    <property type="entry name" value="Cysteine proteinases"/>
    <property type="match status" value="1"/>
</dbReference>
<reference evidence="3 4" key="1">
    <citation type="submission" date="2011-07" db="EMBL/GenBank/DDBJ databases">
        <authorList>
            <person name="Coyne R."/>
            <person name="Brami D."/>
            <person name="Johnson J."/>
            <person name="Hostetler J."/>
            <person name="Hannick L."/>
            <person name="Clark T."/>
            <person name="Cassidy-Hanley D."/>
            <person name="Inman J."/>
        </authorList>
    </citation>
    <scope>NUCLEOTIDE SEQUENCE [LARGE SCALE GENOMIC DNA]</scope>
    <source>
        <strain evidence="3 4">G5</strain>
    </source>
</reference>
<keyword evidence="4" id="KW-1185">Reference proteome</keyword>
<evidence type="ECO:0000256" key="1">
    <source>
        <dbReference type="SAM" id="Phobius"/>
    </source>
</evidence>
<gene>
    <name evidence="3" type="ORF">IMG5_196170</name>
</gene>
<proteinExistence type="predicted"/>
<dbReference type="InterPro" id="IPR016024">
    <property type="entry name" value="ARM-type_fold"/>
</dbReference>
<dbReference type="eggNOG" id="KOG1866">
    <property type="taxonomic scope" value="Eukaryota"/>
</dbReference>
<dbReference type="PROSITE" id="PS00973">
    <property type="entry name" value="USP_2"/>
    <property type="match status" value="1"/>
</dbReference>
<accession>G0R532</accession>
<dbReference type="InterPro" id="IPR011992">
    <property type="entry name" value="EF-hand-dom_pair"/>
</dbReference>
<dbReference type="RefSeq" id="XP_004024344.1">
    <property type="nucleotide sequence ID" value="XM_004024295.1"/>
</dbReference>
<keyword evidence="1" id="KW-1133">Transmembrane helix</keyword>
<dbReference type="Proteomes" id="UP000008983">
    <property type="component" value="Unassembled WGS sequence"/>
</dbReference>
<dbReference type="SUPFAM" id="SSF54001">
    <property type="entry name" value="Cysteine proteinases"/>
    <property type="match status" value="1"/>
</dbReference>
<dbReference type="OrthoDB" id="289932at2759"/>
<dbReference type="SUPFAM" id="SSF47473">
    <property type="entry name" value="EF-hand"/>
    <property type="match status" value="1"/>
</dbReference>
<dbReference type="GO" id="GO:0016579">
    <property type="term" value="P:protein deubiquitination"/>
    <property type="evidence" value="ECO:0007669"/>
    <property type="project" value="InterPro"/>
</dbReference>
<keyword evidence="1" id="KW-0472">Membrane</keyword>
<dbReference type="InterPro" id="IPR050164">
    <property type="entry name" value="Peptidase_C19"/>
</dbReference>
<dbReference type="InterPro" id="IPR018200">
    <property type="entry name" value="USP_CS"/>
</dbReference>
<protein>
    <recommendedName>
        <fullName evidence="2">USP domain-containing protein</fullName>
    </recommendedName>
</protein>
<organism evidence="3 4">
    <name type="scientific">Ichthyophthirius multifiliis</name>
    <name type="common">White spot disease agent</name>
    <name type="synonym">Ich</name>
    <dbReference type="NCBI Taxonomy" id="5932"/>
    <lineage>
        <taxon>Eukaryota</taxon>
        <taxon>Sar</taxon>
        <taxon>Alveolata</taxon>
        <taxon>Ciliophora</taxon>
        <taxon>Intramacronucleata</taxon>
        <taxon>Oligohymenophorea</taxon>
        <taxon>Hymenostomatida</taxon>
        <taxon>Ophryoglenina</taxon>
        <taxon>Ichthyophthirius</taxon>
    </lineage>
</organism>
<feature type="transmembrane region" description="Helical" evidence="1">
    <location>
        <begin position="1996"/>
        <end position="2015"/>
    </location>
</feature>
<dbReference type="GO" id="GO:0004843">
    <property type="term" value="F:cysteine-type deubiquitinase activity"/>
    <property type="evidence" value="ECO:0007669"/>
    <property type="project" value="InterPro"/>
</dbReference>
<dbReference type="EMBL" id="GL984360">
    <property type="protein sequence ID" value="EGR27434.1"/>
    <property type="molecule type" value="Genomic_DNA"/>
</dbReference>